<evidence type="ECO:0000256" key="1">
    <source>
        <dbReference type="ARBA" id="ARBA00010702"/>
    </source>
</evidence>
<keyword evidence="2" id="KW-0378">Hydrolase</keyword>
<dbReference type="EMBL" id="JACGWS010000003">
    <property type="protein sequence ID" value="MBC8754165.1"/>
    <property type="molecule type" value="Genomic_DNA"/>
</dbReference>
<name>A0ABR7Q6H9_9FLAO</name>
<comment type="similarity">
    <text evidence="1">Belongs to the ADP-ribosylglycohydrolase family.</text>
</comment>
<dbReference type="SUPFAM" id="SSF101478">
    <property type="entry name" value="ADP-ribosylglycohydrolase"/>
    <property type="match status" value="1"/>
</dbReference>
<dbReference type="PANTHER" id="PTHR16222">
    <property type="entry name" value="ADP-RIBOSYLGLYCOHYDROLASE"/>
    <property type="match status" value="1"/>
</dbReference>
<evidence type="ECO:0000256" key="2">
    <source>
        <dbReference type="ARBA" id="ARBA00022801"/>
    </source>
</evidence>
<comment type="caution">
    <text evidence="3">The sequence shown here is derived from an EMBL/GenBank/DDBJ whole genome shotgun (WGS) entry which is preliminary data.</text>
</comment>
<dbReference type="InterPro" id="IPR005502">
    <property type="entry name" value="Ribosyl_crysJ1"/>
</dbReference>
<organism evidence="3 4">
    <name type="scientific">Kordia aestuariivivens</name>
    <dbReference type="NCBI Taxonomy" id="2759037"/>
    <lineage>
        <taxon>Bacteria</taxon>
        <taxon>Pseudomonadati</taxon>
        <taxon>Bacteroidota</taxon>
        <taxon>Flavobacteriia</taxon>
        <taxon>Flavobacteriales</taxon>
        <taxon>Flavobacteriaceae</taxon>
        <taxon>Kordia</taxon>
    </lineage>
</organism>
<gene>
    <name evidence="3" type="ORF">H2O64_05745</name>
</gene>
<dbReference type="InterPro" id="IPR036705">
    <property type="entry name" value="Ribosyl_crysJ1_sf"/>
</dbReference>
<evidence type="ECO:0000313" key="3">
    <source>
        <dbReference type="EMBL" id="MBC8754165.1"/>
    </source>
</evidence>
<reference evidence="3 4" key="1">
    <citation type="submission" date="2020-07" db="EMBL/GenBank/DDBJ databases">
        <title>Description of Kordia aestuariivivens sp. nov., isolated from a tidal flat.</title>
        <authorList>
            <person name="Park S."/>
            <person name="Yoon J.-H."/>
        </authorList>
    </citation>
    <scope>NUCLEOTIDE SEQUENCE [LARGE SCALE GENOMIC DNA]</scope>
    <source>
        <strain evidence="3 4">YSTF-M3</strain>
    </source>
</reference>
<protein>
    <submittedName>
        <fullName evidence="3">ADP-ribosylglycohydrolase family protein</fullName>
    </submittedName>
</protein>
<dbReference type="Pfam" id="PF03747">
    <property type="entry name" value="ADP_ribosyl_GH"/>
    <property type="match status" value="1"/>
</dbReference>
<dbReference type="InterPro" id="IPR050792">
    <property type="entry name" value="ADP-ribosylglycohydrolase"/>
</dbReference>
<dbReference type="RefSeq" id="WP_187561216.1">
    <property type="nucleotide sequence ID" value="NZ_JACGWS010000003.1"/>
</dbReference>
<proteinExistence type="inferred from homology"/>
<sequence length="313" mass="35567">MNLLKRLQGGIFGVATGDALGVPYEFLSKKRMQRFPATDMIGFGTHHQPLGTWSDDSSLTFCLMEGLLSGYNLKVIAEKFVAWYDRAYWSPHGSVFDIGITTRQAIDRLEQGHTPEICGGMDEYSNGNGSLMRILPLVYYLRNVEDIEERYQIIKDISSMTHAHFRSVLACFIYVEFCLLLLNGTEKFQAYKEVKETVNSFVKAQDFNEKELGFYYEVLQQDIAKRDPEFISGSGYVVNSLEASLWCFLTTETYEECVLKAVNLGEDTDTTAAIAGGLAGIYYGFDAIPETWKFQLARYDDIHNLIDRFHESL</sequence>
<dbReference type="Proteomes" id="UP000619238">
    <property type="component" value="Unassembled WGS sequence"/>
</dbReference>
<evidence type="ECO:0000313" key="4">
    <source>
        <dbReference type="Proteomes" id="UP000619238"/>
    </source>
</evidence>
<keyword evidence="4" id="KW-1185">Reference proteome</keyword>
<dbReference type="PANTHER" id="PTHR16222:SF24">
    <property type="entry name" value="ADP-RIBOSYLHYDROLASE ARH3"/>
    <property type="match status" value="1"/>
</dbReference>
<dbReference type="Gene3D" id="1.10.4080.10">
    <property type="entry name" value="ADP-ribosylation/Crystallin J1"/>
    <property type="match status" value="1"/>
</dbReference>
<accession>A0ABR7Q6H9</accession>